<gene>
    <name evidence="2" type="ORF">Cyrtocomes_01190</name>
</gene>
<accession>A0ABU5L9J6</accession>
<dbReference type="Proteomes" id="UP001293791">
    <property type="component" value="Unassembled WGS sequence"/>
</dbReference>
<dbReference type="EMBL" id="JARGYT010000117">
    <property type="protein sequence ID" value="MDZ5762795.1"/>
    <property type="molecule type" value="Genomic_DNA"/>
</dbReference>
<sequence>MFNALRIILFTFFYFCSSAAFAVSMPRGLGGDERIKIMPYKANTVFQFTGCPYFQSLIEFASGETIMTIAMGTPSAWQIIPSENRIFLKPIELDATTNMTVITNKRMYFFEMRAKEAFGIEDGDIPFVVKFLYPNEIISNITKSAQTSMSNIDMKKLTSYNFDYRLSGRS</sequence>
<evidence type="ECO:0000313" key="2">
    <source>
        <dbReference type="EMBL" id="MDZ5762795.1"/>
    </source>
</evidence>
<comment type="caution">
    <text evidence="2">The sequence shown here is derived from an EMBL/GenBank/DDBJ whole genome shotgun (WGS) entry which is preliminary data.</text>
</comment>
<evidence type="ECO:0000256" key="1">
    <source>
        <dbReference type="SAM" id="SignalP"/>
    </source>
</evidence>
<protein>
    <submittedName>
        <fullName evidence="2">Type IV secretion system protein VirB9</fullName>
    </submittedName>
</protein>
<feature type="signal peptide" evidence="1">
    <location>
        <begin position="1"/>
        <end position="22"/>
    </location>
</feature>
<dbReference type="InterPro" id="IPR010258">
    <property type="entry name" value="Conjugal_tfr_TrbG/VirB9/CagX"/>
</dbReference>
<name>A0ABU5L9J6_9RICK</name>
<keyword evidence="3" id="KW-1185">Reference proteome</keyword>
<dbReference type="Pfam" id="PF03524">
    <property type="entry name" value="CagX"/>
    <property type="match status" value="1"/>
</dbReference>
<organism evidence="2 3">
    <name type="scientific">Candidatus Cyrtobacter comes</name>
    <dbReference type="NCBI Taxonomy" id="675776"/>
    <lineage>
        <taxon>Bacteria</taxon>
        <taxon>Pseudomonadati</taxon>
        <taxon>Pseudomonadota</taxon>
        <taxon>Alphaproteobacteria</taxon>
        <taxon>Rickettsiales</taxon>
        <taxon>Candidatus Midichloriaceae</taxon>
        <taxon>Candidatus Cyrtobacter</taxon>
    </lineage>
</organism>
<feature type="chain" id="PRO_5045921886" evidence="1">
    <location>
        <begin position="23"/>
        <end position="170"/>
    </location>
</feature>
<proteinExistence type="predicted"/>
<reference evidence="2 3" key="1">
    <citation type="submission" date="2023-02" db="EMBL/GenBank/DDBJ databases">
        <title>Host association and intracellularity evolved multiple times independently in the Rickettsiales.</title>
        <authorList>
            <person name="Castelli M."/>
            <person name="Nardi T."/>
            <person name="Gammuto L."/>
            <person name="Bellinzona G."/>
            <person name="Sabaneyeva E."/>
            <person name="Potekhin A."/>
            <person name="Serra V."/>
            <person name="Petroni G."/>
            <person name="Sassera D."/>
        </authorList>
    </citation>
    <scope>NUCLEOTIDE SEQUENCE [LARGE SCALE GENOMIC DNA]</scope>
    <source>
        <strain evidence="2 3">BOD18</strain>
    </source>
</reference>
<evidence type="ECO:0000313" key="3">
    <source>
        <dbReference type="Proteomes" id="UP001293791"/>
    </source>
</evidence>
<keyword evidence="1" id="KW-0732">Signal</keyword>